<gene>
    <name evidence="3" type="ORF">HGA08_09110</name>
</gene>
<accession>A0A846XUS6</accession>
<keyword evidence="4" id="KW-1185">Reference proteome</keyword>
<evidence type="ECO:0000256" key="2">
    <source>
        <dbReference type="SAM" id="Phobius"/>
    </source>
</evidence>
<reference evidence="3 4" key="1">
    <citation type="submission" date="2020-04" db="EMBL/GenBank/DDBJ databases">
        <title>MicrobeNet Type strains.</title>
        <authorList>
            <person name="Nicholson A.C."/>
        </authorList>
    </citation>
    <scope>NUCLEOTIDE SEQUENCE [LARGE SCALE GENOMIC DNA]</scope>
    <source>
        <strain evidence="3 4">JCM 12354</strain>
    </source>
</reference>
<feature type="transmembrane region" description="Helical" evidence="2">
    <location>
        <begin position="163"/>
        <end position="186"/>
    </location>
</feature>
<dbReference type="RefSeq" id="WP_157103067.1">
    <property type="nucleotide sequence ID" value="NZ_JAAXOP010000004.1"/>
</dbReference>
<organism evidence="3 4">
    <name type="scientific">Nocardia vermiculata</name>
    <dbReference type="NCBI Taxonomy" id="257274"/>
    <lineage>
        <taxon>Bacteria</taxon>
        <taxon>Bacillati</taxon>
        <taxon>Actinomycetota</taxon>
        <taxon>Actinomycetes</taxon>
        <taxon>Mycobacteriales</taxon>
        <taxon>Nocardiaceae</taxon>
        <taxon>Nocardia</taxon>
    </lineage>
</organism>
<keyword evidence="2" id="KW-0812">Transmembrane</keyword>
<sequence>MAVGSSGGGDPLESHGARLPKLEWIPVWPTRSISLPSKIAGVGISLVFAIAAVLWTVGGAVSGIRDGHLIAMVGALGAALLFGGVAFAVFRGAGLVDSAMRPECRRYLDPKYGAGIVLHPRRTNPVLFWSLGGAGVYGIMAWGDWRNRGGASGLLPLSKNNPGGATVALGFGILAVICVLMLAVVLRWKIRVELYPAGVRRSSALPGAKEDLFVEWDEISSVAGGEFRSSPQSRPLPTVDLMVKEQRHPVHRLERRLDRADRFAVPAYAVELDSNTLLAAIRMLVSRPEVRSLLAEGDAAGWLTPPARSEQRRLSSGVRQGEWER</sequence>
<feature type="region of interest" description="Disordered" evidence="1">
    <location>
        <begin position="302"/>
        <end position="325"/>
    </location>
</feature>
<proteinExistence type="predicted"/>
<keyword evidence="2" id="KW-1133">Transmembrane helix</keyword>
<dbReference type="EMBL" id="JAAXOP010000004">
    <property type="protein sequence ID" value="NKY50367.1"/>
    <property type="molecule type" value="Genomic_DNA"/>
</dbReference>
<feature type="transmembrane region" description="Helical" evidence="2">
    <location>
        <begin position="69"/>
        <end position="90"/>
    </location>
</feature>
<comment type="caution">
    <text evidence="3">The sequence shown here is derived from an EMBL/GenBank/DDBJ whole genome shotgun (WGS) entry which is preliminary data.</text>
</comment>
<feature type="transmembrane region" description="Helical" evidence="2">
    <location>
        <begin position="39"/>
        <end position="57"/>
    </location>
</feature>
<name>A0A846XUS6_9NOCA</name>
<evidence type="ECO:0000256" key="1">
    <source>
        <dbReference type="SAM" id="MobiDB-lite"/>
    </source>
</evidence>
<dbReference type="Proteomes" id="UP000565711">
    <property type="component" value="Unassembled WGS sequence"/>
</dbReference>
<evidence type="ECO:0000313" key="3">
    <source>
        <dbReference type="EMBL" id="NKY50367.1"/>
    </source>
</evidence>
<evidence type="ECO:0000313" key="4">
    <source>
        <dbReference type="Proteomes" id="UP000565711"/>
    </source>
</evidence>
<keyword evidence="2" id="KW-0472">Membrane</keyword>
<dbReference type="AlphaFoldDB" id="A0A846XUS6"/>
<protein>
    <submittedName>
        <fullName evidence="3">Uncharacterized protein</fullName>
    </submittedName>
</protein>